<protein>
    <submittedName>
        <fullName evidence="2">Uncharacterized protein</fullName>
    </submittedName>
</protein>
<dbReference type="AlphaFoldDB" id="A0A7S2CP17"/>
<proteinExistence type="predicted"/>
<evidence type="ECO:0000256" key="1">
    <source>
        <dbReference type="SAM" id="Phobius"/>
    </source>
</evidence>
<feature type="transmembrane region" description="Helical" evidence="1">
    <location>
        <begin position="15"/>
        <end position="34"/>
    </location>
</feature>
<sequence>MVYPEDNECSFPNCYTVHGIGAVLVVVDGLVNSLELKVKLIHWPLGYAAAWLLSQFLWVYTDHAPDYTVLTLRDVGSAYVAVGGFITLPIVFFFERALFRRFKASVTGQADDQDRFESAPEATF</sequence>
<dbReference type="EMBL" id="HBGT01023720">
    <property type="protein sequence ID" value="CAD9430792.1"/>
    <property type="molecule type" value="Transcribed_RNA"/>
</dbReference>
<keyword evidence="1" id="KW-0812">Transmembrane</keyword>
<organism evidence="2">
    <name type="scientific">Florenciella parvula</name>
    <dbReference type="NCBI Taxonomy" id="236787"/>
    <lineage>
        <taxon>Eukaryota</taxon>
        <taxon>Sar</taxon>
        <taxon>Stramenopiles</taxon>
        <taxon>Ochrophyta</taxon>
        <taxon>Dictyochophyceae</taxon>
        <taxon>Florenciellales</taxon>
        <taxon>Florenciella</taxon>
    </lineage>
</organism>
<name>A0A7S2CP17_9STRA</name>
<keyword evidence="1" id="KW-1133">Transmembrane helix</keyword>
<feature type="transmembrane region" description="Helical" evidence="1">
    <location>
        <begin position="76"/>
        <end position="94"/>
    </location>
</feature>
<feature type="transmembrane region" description="Helical" evidence="1">
    <location>
        <begin position="41"/>
        <end position="61"/>
    </location>
</feature>
<accession>A0A7S2CP17</accession>
<keyword evidence="1" id="KW-0472">Membrane</keyword>
<gene>
    <name evidence="2" type="ORF">FPAR1323_LOCUS12320</name>
</gene>
<reference evidence="2" key="1">
    <citation type="submission" date="2021-01" db="EMBL/GenBank/DDBJ databases">
        <authorList>
            <person name="Corre E."/>
            <person name="Pelletier E."/>
            <person name="Niang G."/>
            <person name="Scheremetjew M."/>
            <person name="Finn R."/>
            <person name="Kale V."/>
            <person name="Holt S."/>
            <person name="Cochrane G."/>
            <person name="Meng A."/>
            <person name="Brown T."/>
            <person name="Cohen L."/>
        </authorList>
    </citation>
    <scope>NUCLEOTIDE SEQUENCE</scope>
    <source>
        <strain evidence="2">RCC1693</strain>
    </source>
</reference>
<evidence type="ECO:0000313" key="2">
    <source>
        <dbReference type="EMBL" id="CAD9430792.1"/>
    </source>
</evidence>